<keyword evidence="4" id="KW-0862">Zinc</keyword>
<feature type="domain" description="C2HC/C3H-type" evidence="7">
    <location>
        <begin position="38"/>
        <end position="67"/>
    </location>
</feature>
<evidence type="ECO:0000313" key="9">
    <source>
        <dbReference type="Proteomes" id="UP000675881"/>
    </source>
</evidence>
<keyword evidence="2" id="KW-0677">Repeat</keyword>
<dbReference type="InterPro" id="IPR049899">
    <property type="entry name" value="Znf_C2HC_C3H"/>
</dbReference>
<sequence>MNNYYWQPFELSLKLSFIMSEEKRQDYIYSSIQVEYNMPVMCYICGREFGSRSIKIHIPQCIKKWDNEQMKLPKSQRRPPPTEPESFGKVVSGEIKGQALQKYNDSAFDDWNKNVLEACPNCARTFLPKSLEVHKRSCKAKSPAITSKPTEDKGPAKKKLIPRVNRPSTYTKSNEGTKSESGAASREAIISMIEKDSAFENPEKLSELMNFVIELKSK</sequence>
<keyword evidence="9" id="KW-1185">Reference proteome</keyword>
<evidence type="ECO:0000313" key="8">
    <source>
        <dbReference type="EMBL" id="CAF2940343.1"/>
    </source>
</evidence>
<evidence type="ECO:0000256" key="1">
    <source>
        <dbReference type="ARBA" id="ARBA00022723"/>
    </source>
</evidence>
<feature type="region of interest" description="Disordered" evidence="6">
    <location>
        <begin position="138"/>
        <end position="185"/>
    </location>
</feature>
<accession>A0A7R8CUX8</accession>
<dbReference type="Proteomes" id="UP000675881">
    <property type="component" value="Chromosome 5"/>
</dbReference>
<feature type="compositionally biased region" description="Polar residues" evidence="6">
    <location>
        <begin position="166"/>
        <end position="182"/>
    </location>
</feature>
<dbReference type="PANTHER" id="PTHR13555:SF68">
    <property type="entry name" value="ZINC FINGER PROTEIN 474"/>
    <property type="match status" value="1"/>
</dbReference>
<dbReference type="AlphaFoldDB" id="A0A7R8CUX8"/>
<evidence type="ECO:0000256" key="3">
    <source>
        <dbReference type="ARBA" id="ARBA00022771"/>
    </source>
</evidence>
<dbReference type="PROSITE" id="PS52027">
    <property type="entry name" value="ZF_C2HC_C3H"/>
    <property type="match status" value="2"/>
</dbReference>
<dbReference type="OrthoDB" id="265955at2759"/>
<keyword evidence="3 5" id="KW-0863">Zinc-finger</keyword>
<proteinExistence type="predicted"/>
<protein>
    <submittedName>
        <fullName evidence="8">(salmon louse) hypothetical protein</fullName>
    </submittedName>
</protein>
<reference evidence="8" key="1">
    <citation type="submission" date="2021-02" db="EMBL/GenBank/DDBJ databases">
        <authorList>
            <person name="Bekaert M."/>
        </authorList>
    </citation>
    <scope>NUCLEOTIDE SEQUENCE</scope>
    <source>
        <strain evidence="8">IoA-00</strain>
    </source>
</reference>
<dbReference type="PANTHER" id="PTHR13555">
    <property type="entry name" value="C2H2 ZINC FINGER CGI-62-RELATED"/>
    <property type="match status" value="1"/>
</dbReference>
<feature type="region of interest" description="Disordered" evidence="6">
    <location>
        <begin position="71"/>
        <end position="90"/>
    </location>
</feature>
<evidence type="ECO:0000256" key="5">
    <source>
        <dbReference type="PROSITE-ProRule" id="PRU01371"/>
    </source>
</evidence>
<evidence type="ECO:0000256" key="6">
    <source>
        <dbReference type="SAM" id="MobiDB-lite"/>
    </source>
</evidence>
<name>A0A7R8CUX8_LEPSM</name>
<dbReference type="EMBL" id="HG994584">
    <property type="protein sequence ID" value="CAF2940343.1"/>
    <property type="molecule type" value="Genomic_DNA"/>
</dbReference>
<keyword evidence="1" id="KW-0479">Metal-binding</keyword>
<dbReference type="Gene3D" id="3.30.160.60">
    <property type="entry name" value="Classic Zinc Finger"/>
    <property type="match status" value="2"/>
</dbReference>
<evidence type="ECO:0000256" key="2">
    <source>
        <dbReference type="ARBA" id="ARBA00022737"/>
    </source>
</evidence>
<gene>
    <name evidence="8" type="ORF">LSAA_9885</name>
</gene>
<organism evidence="8 9">
    <name type="scientific">Lepeophtheirus salmonis</name>
    <name type="common">Salmon louse</name>
    <name type="synonym">Caligus salmonis</name>
    <dbReference type="NCBI Taxonomy" id="72036"/>
    <lineage>
        <taxon>Eukaryota</taxon>
        <taxon>Metazoa</taxon>
        <taxon>Ecdysozoa</taxon>
        <taxon>Arthropoda</taxon>
        <taxon>Crustacea</taxon>
        <taxon>Multicrustacea</taxon>
        <taxon>Hexanauplia</taxon>
        <taxon>Copepoda</taxon>
        <taxon>Siphonostomatoida</taxon>
        <taxon>Caligidae</taxon>
        <taxon>Lepeophtheirus</taxon>
    </lineage>
</organism>
<feature type="domain" description="C2HC/C3H-type" evidence="7">
    <location>
        <begin position="115"/>
        <end position="144"/>
    </location>
</feature>
<evidence type="ECO:0000256" key="4">
    <source>
        <dbReference type="ARBA" id="ARBA00022833"/>
    </source>
</evidence>
<dbReference type="InterPro" id="IPR026319">
    <property type="entry name" value="ZC2HC1A/B-like"/>
</dbReference>
<evidence type="ECO:0000259" key="7">
    <source>
        <dbReference type="PROSITE" id="PS52027"/>
    </source>
</evidence>
<dbReference type="GO" id="GO:0008270">
    <property type="term" value="F:zinc ion binding"/>
    <property type="evidence" value="ECO:0007669"/>
    <property type="project" value="UniProtKB-KW"/>
</dbReference>
<dbReference type="Pfam" id="PF13913">
    <property type="entry name" value="zf-C2HC_2"/>
    <property type="match status" value="2"/>
</dbReference>